<keyword evidence="2" id="KW-1185">Reference proteome</keyword>
<protein>
    <submittedName>
        <fullName evidence="1">Uncharacterized protein</fullName>
    </submittedName>
</protein>
<dbReference type="Proteomes" id="UP000246740">
    <property type="component" value="Unassembled WGS sequence"/>
</dbReference>
<sequence>MRLRSRLPGLSARGALTGRKAARCGRQRLGARRIKRHGGVERALSRTQSTINGTWGDRLHPRRPKRAASCIFAFASITELTTTVTQSGSMIEPSSCLAHVVELHIRLKIPLLK</sequence>
<gene>
    <name evidence="1" type="ORF">BCV70DRAFT_23109</name>
</gene>
<reference evidence="1 2" key="1">
    <citation type="journal article" date="2018" name="Mol. Biol. Evol.">
        <title>Broad Genomic Sampling Reveals a Smut Pathogenic Ancestry of the Fungal Clade Ustilaginomycotina.</title>
        <authorList>
            <person name="Kijpornyongpan T."/>
            <person name="Mondo S.J."/>
            <person name="Barry K."/>
            <person name="Sandor L."/>
            <person name="Lee J."/>
            <person name="Lipzen A."/>
            <person name="Pangilinan J."/>
            <person name="LaButti K."/>
            <person name="Hainaut M."/>
            <person name="Henrissat B."/>
            <person name="Grigoriev I.V."/>
            <person name="Spatafora J.W."/>
            <person name="Aime M.C."/>
        </authorList>
    </citation>
    <scope>NUCLEOTIDE SEQUENCE [LARGE SCALE GENOMIC DNA]</scope>
    <source>
        <strain evidence="1 2">MCA 3645</strain>
    </source>
</reference>
<evidence type="ECO:0000313" key="1">
    <source>
        <dbReference type="EMBL" id="PWZ03789.1"/>
    </source>
</evidence>
<accession>A0A317Y2D9</accession>
<dbReference type="EMBL" id="KZ819188">
    <property type="protein sequence ID" value="PWZ03789.1"/>
    <property type="molecule type" value="Genomic_DNA"/>
</dbReference>
<dbReference type="AlphaFoldDB" id="A0A317Y2D9"/>
<organism evidence="1 2">
    <name type="scientific">Testicularia cyperi</name>
    <dbReference type="NCBI Taxonomy" id="1882483"/>
    <lineage>
        <taxon>Eukaryota</taxon>
        <taxon>Fungi</taxon>
        <taxon>Dikarya</taxon>
        <taxon>Basidiomycota</taxon>
        <taxon>Ustilaginomycotina</taxon>
        <taxon>Ustilaginomycetes</taxon>
        <taxon>Ustilaginales</taxon>
        <taxon>Anthracoideaceae</taxon>
        <taxon>Testicularia</taxon>
    </lineage>
</organism>
<dbReference type="InParanoid" id="A0A317Y2D9"/>
<proteinExistence type="predicted"/>
<evidence type="ECO:0000313" key="2">
    <source>
        <dbReference type="Proteomes" id="UP000246740"/>
    </source>
</evidence>
<name>A0A317Y2D9_9BASI</name>